<feature type="region of interest" description="Disordered" evidence="1">
    <location>
        <begin position="173"/>
        <end position="192"/>
    </location>
</feature>
<evidence type="ECO:0000259" key="2">
    <source>
        <dbReference type="PROSITE" id="PS50090"/>
    </source>
</evidence>
<evidence type="ECO:0000256" key="1">
    <source>
        <dbReference type="SAM" id="MobiDB-lite"/>
    </source>
</evidence>
<comment type="caution">
    <text evidence="3">The sequence shown here is derived from an EMBL/GenBank/DDBJ whole genome shotgun (WGS) entry which is preliminary data.</text>
</comment>
<keyword evidence="4" id="KW-1185">Reference proteome</keyword>
<accession>A0AA43TZ71</accession>
<dbReference type="PROSITE" id="PS50090">
    <property type="entry name" value="MYB_LIKE"/>
    <property type="match status" value="1"/>
</dbReference>
<dbReference type="InterPro" id="IPR001005">
    <property type="entry name" value="SANT/Myb"/>
</dbReference>
<organism evidence="3 4">
    <name type="scientific">Ramalina farinacea</name>
    <dbReference type="NCBI Taxonomy" id="258253"/>
    <lineage>
        <taxon>Eukaryota</taxon>
        <taxon>Fungi</taxon>
        <taxon>Dikarya</taxon>
        <taxon>Ascomycota</taxon>
        <taxon>Pezizomycotina</taxon>
        <taxon>Lecanoromycetes</taxon>
        <taxon>OSLEUM clade</taxon>
        <taxon>Lecanoromycetidae</taxon>
        <taxon>Lecanorales</taxon>
        <taxon>Lecanorineae</taxon>
        <taxon>Ramalinaceae</taxon>
        <taxon>Ramalina</taxon>
    </lineage>
</organism>
<feature type="region of interest" description="Disordered" evidence="1">
    <location>
        <begin position="249"/>
        <end position="275"/>
    </location>
</feature>
<dbReference type="AlphaFoldDB" id="A0AA43TZ71"/>
<dbReference type="Proteomes" id="UP001161017">
    <property type="component" value="Unassembled WGS sequence"/>
</dbReference>
<evidence type="ECO:0000313" key="4">
    <source>
        <dbReference type="Proteomes" id="UP001161017"/>
    </source>
</evidence>
<feature type="region of interest" description="Disordered" evidence="1">
    <location>
        <begin position="38"/>
        <end position="147"/>
    </location>
</feature>
<name>A0AA43TZ71_9LECA</name>
<evidence type="ECO:0000313" key="3">
    <source>
        <dbReference type="EMBL" id="MDI1491640.1"/>
    </source>
</evidence>
<dbReference type="EMBL" id="JAPUFD010000015">
    <property type="protein sequence ID" value="MDI1491640.1"/>
    <property type="molecule type" value="Genomic_DNA"/>
</dbReference>
<feature type="domain" description="Myb-like" evidence="2">
    <location>
        <begin position="192"/>
        <end position="239"/>
    </location>
</feature>
<gene>
    <name evidence="3" type="ORF">OHK93_002849</name>
</gene>
<sequence length="275" mass="30394">MLSPPPPSAAPACASPNSSILSTCRNLQSLLQSSLPSTAASIIRPPPRLDSPISFNPKLVSSTKKKRTDHKVTKPIPRTPVRKRRRALSDDAGPSYDQENTAQGSGPSTPKRQRKCPPSLPMGLDREDFDALPASPLTPRPHTPFQLQPDMRFVTPSRPLPFNIPQIAPHRTRRSIHDDGNGPETSDADMDWTTSDDTALVQLILNKLRLRQSDWEEVSHHLSVSGNKDSFGERWKMLVGEGTGSEYGELRRRSKGVQRRSALQSMEFGPEIGKT</sequence>
<reference evidence="3" key="1">
    <citation type="journal article" date="2023" name="Genome Biol. Evol.">
        <title>First Whole Genome Sequence and Flow Cytometry Genome Size Data for the Lichen-Forming Fungus Ramalina farinacea (Ascomycota).</title>
        <authorList>
            <person name="Llewellyn T."/>
            <person name="Mian S."/>
            <person name="Hill R."/>
            <person name="Leitch I.J."/>
            <person name="Gaya E."/>
        </authorList>
    </citation>
    <scope>NUCLEOTIDE SEQUENCE</scope>
    <source>
        <strain evidence="3">LIQ254RAFAR</strain>
    </source>
</reference>
<feature type="compositionally biased region" description="Polar residues" evidence="1">
    <location>
        <begin position="97"/>
        <end position="110"/>
    </location>
</feature>
<proteinExistence type="predicted"/>
<protein>
    <recommendedName>
        <fullName evidence="2">Myb-like domain-containing protein</fullName>
    </recommendedName>
</protein>